<proteinExistence type="inferred from homology"/>
<keyword evidence="7" id="KW-1185">Reference proteome</keyword>
<keyword evidence="3" id="KW-0808">Transferase</keyword>
<evidence type="ECO:0000256" key="1">
    <source>
        <dbReference type="ARBA" id="ARBA00009481"/>
    </source>
</evidence>
<evidence type="ECO:0000313" key="7">
    <source>
        <dbReference type="Proteomes" id="UP000615989"/>
    </source>
</evidence>
<keyword evidence="2" id="KW-0328">Glycosyltransferase</keyword>
<feature type="domain" description="Glycosyl transferase family 1" evidence="4">
    <location>
        <begin position="174"/>
        <end position="342"/>
    </location>
</feature>
<dbReference type="SUPFAM" id="SSF53756">
    <property type="entry name" value="UDP-Glycosyltransferase/glycogen phosphorylase"/>
    <property type="match status" value="1"/>
</dbReference>
<dbReference type="InterPro" id="IPR001296">
    <property type="entry name" value="Glyco_trans_1"/>
</dbReference>
<dbReference type="RefSeq" id="WP_169116665.1">
    <property type="nucleotide sequence ID" value="NZ_WTVG02000040.1"/>
</dbReference>
<dbReference type="CDD" id="cd03801">
    <property type="entry name" value="GT4_PimA-like"/>
    <property type="match status" value="1"/>
</dbReference>
<evidence type="ECO:0000256" key="2">
    <source>
        <dbReference type="ARBA" id="ARBA00022676"/>
    </source>
</evidence>
<sequence>MNTRPVICFITGSHGDWGGASRVLYTNLRLIDTTRLEPLLLLPGNGPIVNELEQCGLRHLVWGQLTEPGNPLAYLRAFFRALAFFRRERVAVIHVNHSNFWRPAELLAAWVLRIPIVAHYHVINARPGPFMRLCRAAVSVSHYTADHSLPAGLERPVIYNPINLDRFDAGRSLRAELGLSNEVVVVSFLGQIREVKGVHDFIAMAKRILTPNAHFLIAGECRDPKKFAGSYSREDLRAMIGDDERIGYLGYVARVEDVYCTSDVIVMPSRWQEPLGLISLEAGACRKPVVATRVGGIPEAVHDGVNGFLVEAGDVAALAERVESLIGDAALRQKMGEAGRRRIEAEFTTLPVRQFEDLLLRYCSG</sequence>
<comment type="caution">
    <text evidence="6">The sequence shown here is derived from an EMBL/GenBank/DDBJ whole genome shotgun (WGS) entry which is preliminary data.</text>
</comment>
<dbReference type="EMBL" id="WTVG01000001">
    <property type="protein sequence ID" value="NMG23252.1"/>
    <property type="molecule type" value="Genomic_DNA"/>
</dbReference>
<evidence type="ECO:0000313" key="6">
    <source>
        <dbReference type="EMBL" id="NMG23252.1"/>
    </source>
</evidence>
<dbReference type="InterPro" id="IPR028098">
    <property type="entry name" value="Glyco_trans_4-like_N"/>
</dbReference>
<dbReference type="Proteomes" id="UP000615989">
    <property type="component" value="Unassembled WGS sequence"/>
</dbReference>
<organism evidence="6 7">
    <name type="scientific">Aromatoleum anaerobium</name>
    <dbReference type="NCBI Taxonomy" id="182180"/>
    <lineage>
        <taxon>Bacteria</taxon>
        <taxon>Pseudomonadati</taxon>
        <taxon>Pseudomonadota</taxon>
        <taxon>Betaproteobacteria</taxon>
        <taxon>Rhodocyclales</taxon>
        <taxon>Rhodocyclaceae</taxon>
        <taxon>Aromatoleum</taxon>
    </lineage>
</organism>
<evidence type="ECO:0000259" key="4">
    <source>
        <dbReference type="Pfam" id="PF00534"/>
    </source>
</evidence>
<evidence type="ECO:0000256" key="3">
    <source>
        <dbReference type="ARBA" id="ARBA00022679"/>
    </source>
</evidence>
<accession>A0ABX1PIN5</accession>
<evidence type="ECO:0000259" key="5">
    <source>
        <dbReference type="Pfam" id="PF13439"/>
    </source>
</evidence>
<feature type="domain" description="Glycosyltransferase subfamily 4-like N-terminal" evidence="5">
    <location>
        <begin position="17"/>
        <end position="166"/>
    </location>
</feature>
<dbReference type="PANTHER" id="PTHR12526:SF640">
    <property type="entry name" value="COLANIC ACID BIOSYNTHESIS GLYCOSYLTRANSFERASE WCAL-RELATED"/>
    <property type="match status" value="1"/>
</dbReference>
<gene>
    <name evidence="6" type="ORF">GO606_00685</name>
</gene>
<protein>
    <submittedName>
        <fullName evidence="6">Glycosyltransferase</fullName>
    </submittedName>
</protein>
<dbReference type="Pfam" id="PF13439">
    <property type="entry name" value="Glyco_transf_4"/>
    <property type="match status" value="1"/>
</dbReference>
<name>A0ABX1PIN5_9RHOO</name>
<dbReference type="Pfam" id="PF00534">
    <property type="entry name" value="Glycos_transf_1"/>
    <property type="match status" value="1"/>
</dbReference>
<reference evidence="6" key="1">
    <citation type="submission" date="2019-12" db="EMBL/GenBank/DDBJ databases">
        <title>Comparative genomics gives insights into the taxonomy of the Azoarcus-Aromatoleum group and reveals separate origins of nif in the plant-associated Azoarcus and non-plant-associated Aromatoleum sub-groups.</title>
        <authorList>
            <person name="Lafos M."/>
            <person name="Maluk M."/>
            <person name="Batista M."/>
            <person name="Junghare M."/>
            <person name="Carmona M."/>
            <person name="Faoro H."/>
            <person name="Cruz L.M."/>
            <person name="Battistoni F."/>
            <person name="De Souza E."/>
            <person name="Pedrosa F."/>
            <person name="Chen W.-M."/>
            <person name="Poole P.S."/>
            <person name="Dixon R.A."/>
            <person name="James E.K."/>
        </authorList>
    </citation>
    <scope>NUCLEOTIDE SEQUENCE</scope>
    <source>
        <strain evidence="6">LuFRes1</strain>
    </source>
</reference>
<comment type="similarity">
    <text evidence="1">Belongs to the glycosyltransferase group 1 family. Glycosyltransferase 4 subfamily.</text>
</comment>
<dbReference type="Gene3D" id="3.40.50.2000">
    <property type="entry name" value="Glycogen Phosphorylase B"/>
    <property type="match status" value="2"/>
</dbReference>
<dbReference type="PANTHER" id="PTHR12526">
    <property type="entry name" value="GLYCOSYLTRANSFERASE"/>
    <property type="match status" value="1"/>
</dbReference>